<keyword evidence="2" id="KW-1185">Reference proteome</keyword>
<dbReference type="EMBL" id="CP026652">
    <property type="protein sequence ID" value="AVH59944.1"/>
    <property type="molecule type" value="Genomic_DNA"/>
</dbReference>
<evidence type="ECO:0000313" key="2">
    <source>
        <dbReference type="Proteomes" id="UP000238413"/>
    </source>
</evidence>
<evidence type="ECO:0008006" key="3">
    <source>
        <dbReference type="Google" id="ProtNLM"/>
    </source>
</evidence>
<reference evidence="1 2" key="1">
    <citation type="submission" date="2018-02" db="EMBL/GenBank/DDBJ databases">
        <title>Complete genome sequence of Streptomyces dengpaensis, the producer of angucyclines.</title>
        <authorList>
            <person name="Yumei L."/>
        </authorList>
    </citation>
    <scope>NUCLEOTIDE SEQUENCE [LARGE SCALE GENOMIC DNA]</scope>
    <source>
        <strain evidence="1 2">XZHG99</strain>
    </source>
</reference>
<accession>A0ABN5I9R2</accession>
<organism evidence="1 2">
    <name type="scientific">Streptomyces dengpaensis</name>
    <dbReference type="NCBI Taxonomy" id="2049881"/>
    <lineage>
        <taxon>Bacteria</taxon>
        <taxon>Bacillati</taxon>
        <taxon>Actinomycetota</taxon>
        <taxon>Actinomycetes</taxon>
        <taxon>Kitasatosporales</taxon>
        <taxon>Streptomycetaceae</taxon>
        <taxon>Streptomyces</taxon>
    </lineage>
</organism>
<evidence type="ECO:0000313" key="1">
    <source>
        <dbReference type="EMBL" id="AVH59944.1"/>
    </source>
</evidence>
<gene>
    <name evidence="1" type="ORF">C4B68_33885</name>
</gene>
<sequence>MTDRTPLTEQQLDSYAELAITAEHDGIQVDPAVVTRLVDEVRRLQFQCRYLIGQLAKRDAASGRGDRAVREFLTADPGPTVQPTGYVVSCLPAGHDDRWTFTVQVQHAGGDKFVVRHGLRHYGVDGAWSYEPGFDEDDDSAEVEWADAHRFDHDTALRLARELAPRLTYRGRTVADVLAEGAQR</sequence>
<dbReference type="RefSeq" id="WP_099500324.1">
    <property type="nucleotide sequence ID" value="NZ_CP026652.1"/>
</dbReference>
<dbReference type="Proteomes" id="UP000238413">
    <property type="component" value="Chromosome"/>
</dbReference>
<name>A0ABN5I9R2_9ACTN</name>
<proteinExistence type="predicted"/>
<protein>
    <recommendedName>
        <fullName evidence="3">EXLDI protein</fullName>
    </recommendedName>
</protein>